<dbReference type="AlphaFoldDB" id="A0A4R3YG94"/>
<dbReference type="GeneID" id="98916743"/>
<dbReference type="GO" id="GO:0006508">
    <property type="term" value="P:proteolysis"/>
    <property type="evidence" value="ECO:0007669"/>
    <property type="project" value="UniProtKB-KW"/>
</dbReference>
<comment type="caution">
    <text evidence="9">The sequence shown here is derived from an EMBL/GenBank/DDBJ whole genome shotgun (WGS) entry which is preliminary data.</text>
</comment>
<organism evidence="9 10">
    <name type="scientific">Longibaculum muris</name>
    <dbReference type="NCBI Taxonomy" id="1796628"/>
    <lineage>
        <taxon>Bacteria</taxon>
        <taxon>Bacillati</taxon>
        <taxon>Bacillota</taxon>
        <taxon>Erysipelotrichia</taxon>
        <taxon>Erysipelotrichales</taxon>
        <taxon>Coprobacillaceae</taxon>
        <taxon>Longibaculum</taxon>
    </lineage>
</organism>
<dbReference type="PANTHER" id="PTHR43806:SF11">
    <property type="entry name" value="CEREVISIN-RELATED"/>
    <property type="match status" value="1"/>
</dbReference>
<evidence type="ECO:0000256" key="5">
    <source>
        <dbReference type="PIRSR" id="PIRSR615500-1"/>
    </source>
</evidence>
<dbReference type="PROSITE" id="PS00138">
    <property type="entry name" value="SUBTILASE_SER"/>
    <property type="match status" value="1"/>
</dbReference>
<dbReference type="Proteomes" id="UP000295515">
    <property type="component" value="Unassembled WGS sequence"/>
</dbReference>
<dbReference type="InterPro" id="IPR015500">
    <property type="entry name" value="Peptidase_S8_subtilisin-rel"/>
</dbReference>
<evidence type="ECO:0000256" key="2">
    <source>
        <dbReference type="ARBA" id="ARBA00022670"/>
    </source>
</evidence>
<dbReference type="PANTHER" id="PTHR43806">
    <property type="entry name" value="PEPTIDASE S8"/>
    <property type="match status" value="1"/>
</dbReference>
<evidence type="ECO:0000313" key="9">
    <source>
        <dbReference type="EMBL" id="TCV91247.1"/>
    </source>
</evidence>
<dbReference type="InterPro" id="IPR050131">
    <property type="entry name" value="Peptidase_S8_subtilisin-like"/>
</dbReference>
<keyword evidence="10" id="KW-1185">Reference proteome</keyword>
<dbReference type="EMBL" id="SMCQ01000033">
    <property type="protein sequence ID" value="TCV91247.1"/>
    <property type="molecule type" value="Genomic_DNA"/>
</dbReference>
<dbReference type="PROSITE" id="PS00136">
    <property type="entry name" value="SUBTILASE_ASP"/>
    <property type="match status" value="1"/>
</dbReference>
<dbReference type="PROSITE" id="PS51892">
    <property type="entry name" value="SUBTILASE"/>
    <property type="match status" value="1"/>
</dbReference>
<feature type="domain" description="Peptidase S8/S53" evidence="8">
    <location>
        <begin position="121"/>
        <end position="358"/>
    </location>
</feature>
<dbReference type="InterPro" id="IPR023827">
    <property type="entry name" value="Peptidase_S8_Asp-AS"/>
</dbReference>
<dbReference type="InterPro" id="IPR036852">
    <property type="entry name" value="Peptidase_S8/S53_dom_sf"/>
</dbReference>
<feature type="active site" description="Charge relay system" evidence="5 6">
    <location>
        <position position="170"/>
    </location>
</feature>
<dbReference type="InterPro" id="IPR022398">
    <property type="entry name" value="Peptidase_S8_His-AS"/>
</dbReference>
<keyword evidence="2 6" id="KW-0645">Protease</keyword>
<accession>A0A4R3YG94</accession>
<evidence type="ECO:0000256" key="3">
    <source>
        <dbReference type="ARBA" id="ARBA00022801"/>
    </source>
</evidence>
<dbReference type="InterPro" id="IPR023828">
    <property type="entry name" value="Peptidase_S8_Ser-AS"/>
</dbReference>
<dbReference type="InterPro" id="IPR034204">
    <property type="entry name" value="PfSUB1-like_cat_dom"/>
</dbReference>
<dbReference type="GO" id="GO:0004252">
    <property type="term" value="F:serine-type endopeptidase activity"/>
    <property type="evidence" value="ECO:0007669"/>
    <property type="project" value="UniProtKB-UniRule"/>
</dbReference>
<evidence type="ECO:0000256" key="7">
    <source>
        <dbReference type="RuleBase" id="RU003355"/>
    </source>
</evidence>
<evidence type="ECO:0000313" key="10">
    <source>
        <dbReference type="Proteomes" id="UP000295515"/>
    </source>
</evidence>
<name>A0A4R3YG94_9FIRM</name>
<dbReference type="RefSeq" id="WP_066450497.1">
    <property type="nucleotide sequence ID" value="NZ_JANKBF010000028.1"/>
</dbReference>
<evidence type="ECO:0000256" key="4">
    <source>
        <dbReference type="ARBA" id="ARBA00022825"/>
    </source>
</evidence>
<dbReference type="CDD" id="cd07473">
    <property type="entry name" value="Peptidases_S8_Subtilisin_like"/>
    <property type="match status" value="1"/>
</dbReference>
<evidence type="ECO:0000256" key="6">
    <source>
        <dbReference type="PROSITE-ProRule" id="PRU01240"/>
    </source>
</evidence>
<reference evidence="9 10" key="1">
    <citation type="submission" date="2019-03" db="EMBL/GenBank/DDBJ databases">
        <title>Genomic Encyclopedia of Type Strains, Phase IV (KMG-IV): sequencing the most valuable type-strain genomes for metagenomic binning, comparative biology and taxonomic classification.</title>
        <authorList>
            <person name="Goeker M."/>
        </authorList>
    </citation>
    <scope>NUCLEOTIDE SEQUENCE [LARGE SCALE GENOMIC DNA]</scope>
    <source>
        <strain evidence="9 10">DSM 29487</strain>
    </source>
</reference>
<dbReference type="PRINTS" id="PR00723">
    <property type="entry name" value="SUBTILISIN"/>
</dbReference>
<keyword evidence="4 6" id="KW-0720">Serine protease</keyword>
<dbReference type="PROSITE" id="PS00137">
    <property type="entry name" value="SUBTILASE_HIS"/>
    <property type="match status" value="1"/>
</dbReference>
<evidence type="ECO:0000259" key="8">
    <source>
        <dbReference type="Pfam" id="PF00082"/>
    </source>
</evidence>
<feature type="active site" description="Charge relay system" evidence="5 6">
    <location>
        <position position="322"/>
    </location>
</feature>
<sequence length="389" mass="42637">MNNEYEPGKVIMAFRQKMNSKQKLYESLNVVLQDIEYENVELIFHSQNDEGDIFLVRLKDKHPQAVFDAIEKIAMYPDIDYVEADYIENKHLNANDPLYSQLWGIQKIKAPLAWNYTTGSQEVVVGIIDTGIDDSHPDIRRNMWQSPQGRIVNGWNFADDNQFSMDVDGHGTHVAGTVGAVGNNYIGITGVCWNVKVVSMKFGLDVASAIAAIDFANAFHIPILNASWGGRVYSLALKQAIDQYDGLFIASAGNNGENNDIYPIYPATYESANIISVAAISPSNELAGFSNYGIKSVDIAAPGTSILSLDLQGGYSPLNGTSMAAPHVAGAAALLKSYFPSLSPLAIKNIILNNVTKLPQLKNTIKTSGLLNLEAMFEGAKQQMRQRIE</sequence>
<dbReference type="Pfam" id="PF00082">
    <property type="entry name" value="Peptidase_S8"/>
    <property type="match status" value="1"/>
</dbReference>
<protein>
    <submittedName>
        <fullName evidence="9">Subtilase family protein</fullName>
    </submittedName>
</protein>
<dbReference type="SUPFAM" id="SSF52743">
    <property type="entry name" value="Subtilisin-like"/>
    <property type="match status" value="1"/>
</dbReference>
<feature type="active site" description="Charge relay system" evidence="5 6">
    <location>
        <position position="129"/>
    </location>
</feature>
<comment type="similarity">
    <text evidence="1 6 7">Belongs to the peptidase S8 family.</text>
</comment>
<proteinExistence type="inferred from homology"/>
<gene>
    <name evidence="9" type="ORF">EDD60_13329</name>
</gene>
<evidence type="ECO:0000256" key="1">
    <source>
        <dbReference type="ARBA" id="ARBA00011073"/>
    </source>
</evidence>
<dbReference type="Gene3D" id="3.40.50.200">
    <property type="entry name" value="Peptidase S8/S53 domain"/>
    <property type="match status" value="1"/>
</dbReference>
<dbReference type="InterPro" id="IPR000209">
    <property type="entry name" value="Peptidase_S8/S53_dom"/>
</dbReference>
<keyword evidence="3 6" id="KW-0378">Hydrolase</keyword>